<organism evidence="5 6">
    <name type="scientific">Ferrimonas balearica (strain DSM 9799 / CCM 4581 / KCTC 23876 / PAT)</name>
    <dbReference type="NCBI Taxonomy" id="550540"/>
    <lineage>
        <taxon>Bacteria</taxon>
        <taxon>Pseudomonadati</taxon>
        <taxon>Pseudomonadota</taxon>
        <taxon>Gammaproteobacteria</taxon>
        <taxon>Alteromonadales</taxon>
        <taxon>Ferrimonadaceae</taxon>
        <taxon>Ferrimonas</taxon>
    </lineage>
</organism>
<dbReference type="SMART" id="SM00342">
    <property type="entry name" value="HTH_ARAC"/>
    <property type="match status" value="1"/>
</dbReference>
<sequence>MEMAFTRTLMVKPVLEGVERAFGITPSQLGIPERLLLEPMGCVPLPDLNQWYEQIESLSADPAFMLHALAGQDIETLGPVGRWLVSASDLATTLRRVNYSSSALQSGLSAYGGQSGKIFKWCFDNPFAKGAAKFHDGCRKALLVRQVLARYPGSDTPWLRLRLPGASRAQERLSRYFGCEVELGAAQTEIWLPMNLLAQSRRAPLPFSPVREVVLDDLLNMPNHTDTAKAFYEMVNYSRHYGYPTIGFVAERYGLSVQQLQRRLHRFGWSFTSIVNYVLFNQAIRYLQEGVSVADTARYLGYTNPQSFSKAFARQRGLTPAQYQQAWMPAQKSPP</sequence>
<dbReference type="InterPro" id="IPR009057">
    <property type="entry name" value="Homeodomain-like_sf"/>
</dbReference>
<dbReference type="EMBL" id="CP002209">
    <property type="protein sequence ID" value="ADN74973.1"/>
    <property type="molecule type" value="Genomic_DNA"/>
</dbReference>
<dbReference type="GeneID" id="67181002"/>
<keyword evidence="6" id="KW-1185">Reference proteome</keyword>
<name>E1SSD3_FERBD</name>
<feature type="domain" description="HTH araC/xylS-type" evidence="4">
    <location>
        <begin position="229"/>
        <end position="326"/>
    </location>
</feature>
<protein>
    <submittedName>
        <fullName evidence="5">Transcriptional regulator, AraC family</fullName>
    </submittedName>
</protein>
<dbReference type="PANTHER" id="PTHR47894:SF4">
    <property type="entry name" value="HTH-TYPE TRANSCRIPTIONAL REGULATOR GADX"/>
    <property type="match status" value="1"/>
</dbReference>
<dbReference type="AlphaFoldDB" id="E1SSD3"/>
<dbReference type="Proteomes" id="UP000006683">
    <property type="component" value="Chromosome"/>
</dbReference>
<evidence type="ECO:0000259" key="4">
    <source>
        <dbReference type="PROSITE" id="PS01124"/>
    </source>
</evidence>
<dbReference type="Pfam" id="PF12625">
    <property type="entry name" value="Arabinose_bd"/>
    <property type="match status" value="1"/>
</dbReference>
<dbReference type="HOGENOM" id="CLU_047522_1_0_6"/>
<keyword evidence="2" id="KW-0238">DNA-binding</keyword>
<dbReference type="Gene3D" id="1.10.10.60">
    <property type="entry name" value="Homeodomain-like"/>
    <property type="match status" value="1"/>
</dbReference>
<keyword evidence="1" id="KW-0805">Transcription regulation</keyword>
<dbReference type="PROSITE" id="PS01124">
    <property type="entry name" value="HTH_ARAC_FAMILY_2"/>
    <property type="match status" value="1"/>
</dbReference>
<accession>E1SSD3</accession>
<evidence type="ECO:0000313" key="6">
    <source>
        <dbReference type="Proteomes" id="UP000006683"/>
    </source>
</evidence>
<gene>
    <name evidence="5" type="ordered locus">Fbal_0762</name>
</gene>
<evidence type="ECO:0000256" key="1">
    <source>
        <dbReference type="ARBA" id="ARBA00023015"/>
    </source>
</evidence>
<dbReference type="GO" id="GO:0000976">
    <property type="term" value="F:transcription cis-regulatory region binding"/>
    <property type="evidence" value="ECO:0007669"/>
    <property type="project" value="TreeGrafter"/>
</dbReference>
<evidence type="ECO:0000256" key="3">
    <source>
        <dbReference type="ARBA" id="ARBA00023163"/>
    </source>
</evidence>
<dbReference type="Pfam" id="PF12833">
    <property type="entry name" value="HTH_18"/>
    <property type="match status" value="1"/>
</dbReference>
<dbReference type="GO" id="GO:0003700">
    <property type="term" value="F:DNA-binding transcription factor activity"/>
    <property type="evidence" value="ECO:0007669"/>
    <property type="project" value="InterPro"/>
</dbReference>
<dbReference type="InterPro" id="IPR018060">
    <property type="entry name" value="HTH_AraC"/>
</dbReference>
<keyword evidence="3" id="KW-0804">Transcription</keyword>
<dbReference type="SUPFAM" id="SSF46689">
    <property type="entry name" value="Homeodomain-like"/>
    <property type="match status" value="1"/>
</dbReference>
<dbReference type="PANTHER" id="PTHR47894">
    <property type="entry name" value="HTH-TYPE TRANSCRIPTIONAL REGULATOR GADX"/>
    <property type="match status" value="1"/>
</dbReference>
<dbReference type="STRING" id="550540.Fbal_0762"/>
<reference evidence="5 6" key="1">
    <citation type="journal article" date="2010" name="Stand. Genomic Sci.">
        <title>Complete genome sequence of Ferrimonas balearica type strain (PAT).</title>
        <authorList>
            <person name="Nolan M."/>
            <person name="Sikorski J."/>
            <person name="Davenport K."/>
            <person name="Lucas S."/>
            <person name="Glavina Del Rio T."/>
            <person name="Tice H."/>
            <person name="Cheng J."/>
            <person name="Goodwin L."/>
            <person name="Pitluck S."/>
            <person name="Liolios K."/>
            <person name="Ivanova N."/>
            <person name="Mavromatis K."/>
            <person name="Ovchinnikova G."/>
            <person name="Pati A."/>
            <person name="Chen A."/>
            <person name="Palaniappan K."/>
            <person name="Land M."/>
            <person name="Hauser L."/>
            <person name="Chang Y."/>
            <person name="Jeffries C."/>
            <person name="Tapia R."/>
            <person name="Brettin T."/>
            <person name="Detter J."/>
            <person name="Han C."/>
            <person name="Yasawong M."/>
            <person name="Rohde M."/>
            <person name="Tindall B."/>
            <person name="Goker M."/>
            <person name="Woyke T."/>
            <person name="Bristow J."/>
            <person name="Eisen J."/>
            <person name="Markowitz V."/>
            <person name="Hugenholtz P."/>
            <person name="Kyrpides N."/>
            <person name="Klenk H."/>
            <person name="Lapidus A."/>
        </authorList>
    </citation>
    <scope>NUCLEOTIDE SEQUENCE [LARGE SCALE GENOMIC DNA]</scope>
    <source>
        <strain evidence="6">DSM 9799 / CCM 4581 / KCTC 23876 / PAT</strain>
    </source>
</reference>
<dbReference type="eggNOG" id="COG2207">
    <property type="taxonomic scope" value="Bacteria"/>
</dbReference>
<evidence type="ECO:0000256" key="2">
    <source>
        <dbReference type="ARBA" id="ARBA00023125"/>
    </source>
</evidence>
<dbReference type="OrthoDB" id="6252225at2"/>
<proteinExistence type="predicted"/>
<dbReference type="KEGG" id="fbl:Fbal_0762"/>
<evidence type="ECO:0000313" key="5">
    <source>
        <dbReference type="EMBL" id="ADN74973.1"/>
    </source>
</evidence>
<dbReference type="RefSeq" id="WP_013344279.1">
    <property type="nucleotide sequence ID" value="NC_014541.1"/>
</dbReference>
<dbReference type="GO" id="GO:0005829">
    <property type="term" value="C:cytosol"/>
    <property type="evidence" value="ECO:0007669"/>
    <property type="project" value="TreeGrafter"/>
</dbReference>
<dbReference type="InterPro" id="IPR032687">
    <property type="entry name" value="AraC-type_N"/>
</dbReference>